<keyword evidence="9" id="KW-1185">Reference proteome</keyword>
<dbReference type="Proteomes" id="UP000309340">
    <property type="component" value="Unassembled WGS sequence"/>
</dbReference>
<organism evidence="8 9">
    <name type="scientific">Friedmanniomyces simplex</name>
    <dbReference type="NCBI Taxonomy" id="329884"/>
    <lineage>
        <taxon>Eukaryota</taxon>
        <taxon>Fungi</taxon>
        <taxon>Dikarya</taxon>
        <taxon>Ascomycota</taxon>
        <taxon>Pezizomycotina</taxon>
        <taxon>Dothideomycetes</taxon>
        <taxon>Dothideomycetidae</taxon>
        <taxon>Mycosphaerellales</taxon>
        <taxon>Teratosphaeriaceae</taxon>
        <taxon>Friedmanniomyces</taxon>
    </lineage>
</organism>
<name>A0A4V5NKG1_9PEZI</name>
<evidence type="ECO:0000313" key="8">
    <source>
        <dbReference type="EMBL" id="TKA80809.1"/>
    </source>
</evidence>
<keyword evidence="5" id="KW-0325">Glycoprotein</keyword>
<dbReference type="InterPro" id="IPR029058">
    <property type="entry name" value="AB_hydrolase_fold"/>
</dbReference>
<feature type="region of interest" description="Disordered" evidence="7">
    <location>
        <begin position="1130"/>
        <end position="1179"/>
    </location>
</feature>
<dbReference type="GO" id="GO:0000324">
    <property type="term" value="C:fungal-type vacuole"/>
    <property type="evidence" value="ECO:0007669"/>
    <property type="project" value="TreeGrafter"/>
</dbReference>
<dbReference type="AlphaFoldDB" id="A0A4V5NKG1"/>
<sequence>MAATDTPSLITDLMAAALTWTGEHAQEHRELVTKLYAAAKSESKVALEELARLWGEAEKARQDLHALQHQYVLLHQSQNVAVPVGEQKISTLPHAVGLGQSGVSNADVVTRQPAKVLGKEKTQVTPSIDLTGDDTNTGDRASVDKPTHPLLQQSGVPEANPAIATSQDPQLTLEPRPVVKRERSPSADAGDSPSPAKRPSNGTGRRPWDGEVEPQRAVKGFNLPETSRAPDDNCVFQSRATPANMVEIPEIVESLMAFAQELLQAKREVTVQVRRIQELEEEVQVQGRRIHGLEQKWHNQTQQIQALTLEKPQLKLLHEATRPSAVQTPPKSPDRNPSTREKNLRIKAARSHRPGFVVLPRKDKKNHDIFDNHIFEDSRAGEAYSWRADQMKPVDLRKAKWKLTRLPTPERPYPGKGKHEDEGAVSDSAGSPSGARTTPASQDLKMSRAEIDDDRPLPMRKDYFDPDDPRRIFGRYAIGPRKVNLKRSLPPNDPGGEEFRRKAICVHCWLTSSFCDFYSQCGTNPRCPCLHPGQRDDSDAEYVVEEGVLPWKGSVRVGKKTRSVHFFLPFLHVIISKTPNTSAEMKTSGVLALASILSNALAQFVPAPTDLITTKGFLDLPVRYKEVPEGICELTPGVKSYSGYVDVAEQQSIFWWFFEARNQDPTTAPLTVWINGGPGSSSMIGLFQELGPCGIDGNGSVVYNEYAWNNVSNMLFIDHPAQVGFSYSLAVPAYRSDASPSDIVQLPNATCPDYAAGLACGTYSTPNASDTSNSTQAAAPSMYKTLQGFFGAFPQYSRHEFNFATESYGGHYGPVFNEYLEEQNALIKAGKLPGAHSIKLSTLLIGNGWYDPLIQYQAYYNFSIYPGNTYDYDVYKASTKAMIYNSLYGPGNCYDMTIDCYTSGLNDICSAADAFCFAEVENQLDIIAVRDEYDIREPYNDPFPYPFFIDYLNTPKVQQALGAFVNYSESSSTVGTAFTTTGDDDRESGTIEDVQKLLKQGVYFVQYTGDADYNCNWLGGEVVSEMIGGAGFVSAGYTNITTSDDIVHGQVKQSGSFAFVRIYESGHEVPFYQPLAALQMFERAICGLDIADGAESFKGYKSVGTPKSTFREGNATVQFGPVPADAIYNTTTNEPNPYNHTVTKRSLEGQRSKRSKKLFKPTPEMRKARRQFIETGSGL</sequence>
<evidence type="ECO:0000256" key="2">
    <source>
        <dbReference type="ARBA" id="ARBA00022645"/>
    </source>
</evidence>
<dbReference type="PRINTS" id="PR00724">
    <property type="entry name" value="CRBOXYPTASEC"/>
</dbReference>
<evidence type="ECO:0000256" key="6">
    <source>
        <dbReference type="SAM" id="Coils"/>
    </source>
</evidence>
<feature type="compositionally biased region" description="Low complexity" evidence="7">
    <location>
        <begin position="186"/>
        <end position="195"/>
    </location>
</feature>
<evidence type="ECO:0000313" key="9">
    <source>
        <dbReference type="Proteomes" id="UP000309340"/>
    </source>
</evidence>
<dbReference type="OrthoDB" id="443318at2759"/>
<dbReference type="PANTHER" id="PTHR11802">
    <property type="entry name" value="SERINE PROTEASE FAMILY S10 SERINE CARBOXYPEPTIDASE"/>
    <property type="match status" value="1"/>
</dbReference>
<feature type="region of interest" description="Disordered" evidence="7">
    <location>
        <begin position="403"/>
        <end position="464"/>
    </location>
</feature>
<dbReference type="PANTHER" id="PTHR11802:SF64">
    <property type="entry name" value="CARBOXYPEPTIDASE"/>
    <property type="match status" value="1"/>
</dbReference>
<feature type="compositionally biased region" description="Basic and acidic residues" evidence="7">
    <location>
        <begin position="445"/>
        <end position="464"/>
    </location>
</feature>
<keyword evidence="2" id="KW-0121">Carboxypeptidase</keyword>
<feature type="region of interest" description="Disordered" evidence="7">
    <location>
        <begin position="117"/>
        <end position="214"/>
    </location>
</feature>
<feature type="compositionally biased region" description="Low complexity" evidence="7">
    <location>
        <begin position="1130"/>
        <end position="1141"/>
    </location>
</feature>
<reference evidence="8 9" key="1">
    <citation type="submission" date="2017-03" db="EMBL/GenBank/DDBJ databases">
        <title>Genomes of endolithic fungi from Antarctica.</title>
        <authorList>
            <person name="Coleine C."/>
            <person name="Masonjones S."/>
            <person name="Stajich J.E."/>
        </authorList>
    </citation>
    <scope>NUCLEOTIDE SEQUENCE [LARGE SCALE GENOMIC DNA]</scope>
    <source>
        <strain evidence="8 9">CCFEE 5184</strain>
    </source>
</reference>
<feature type="compositionally biased region" description="Polar residues" evidence="7">
    <location>
        <begin position="123"/>
        <end position="139"/>
    </location>
</feature>
<accession>A0A4V5NKG1</accession>
<keyword evidence="4" id="KW-0378">Hydrolase</keyword>
<dbReference type="GO" id="GO:0006508">
    <property type="term" value="P:proteolysis"/>
    <property type="evidence" value="ECO:0007669"/>
    <property type="project" value="UniProtKB-KW"/>
</dbReference>
<comment type="similarity">
    <text evidence="1">Belongs to the peptidase S10 family.</text>
</comment>
<dbReference type="Gene3D" id="3.40.50.1820">
    <property type="entry name" value="alpha/beta hydrolase"/>
    <property type="match status" value="1"/>
</dbReference>
<dbReference type="InterPro" id="IPR001563">
    <property type="entry name" value="Peptidase_S10"/>
</dbReference>
<keyword evidence="6" id="KW-0175">Coiled coil</keyword>
<feature type="compositionally biased region" description="Polar residues" evidence="7">
    <location>
        <begin position="428"/>
        <end position="441"/>
    </location>
</feature>
<gene>
    <name evidence="8" type="ORF">B0A55_01618</name>
</gene>
<dbReference type="Pfam" id="PF00450">
    <property type="entry name" value="Peptidase_S10"/>
    <property type="match status" value="1"/>
</dbReference>
<dbReference type="EMBL" id="NAJQ01000063">
    <property type="protein sequence ID" value="TKA80809.1"/>
    <property type="molecule type" value="Genomic_DNA"/>
</dbReference>
<evidence type="ECO:0000256" key="7">
    <source>
        <dbReference type="SAM" id="MobiDB-lite"/>
    </source>
</evidence>
<evidence type="ECO:0000256" key="5">
    <source>
        <dbReference type="ARBA" id="ARBA00023180"/>
    </source>
</evidence>
<feature type="coiled-coil region" evidence="6">
    <location>
        <begin position="262"/>
        <end position="296"/>
    </location>
</feature>
<evidence type="ECO:0000256" key="1">
    <source>
        <dbReference type="ARBA" id="ARBA00009431"/>
    </source>
</evidence>
<evidence type="ECO:0000256" key="3">
    <source>
        <dbReference type="ARBA" id="ARBA00022670"/>
    </source>
</evidence>
<dbReference type="GO" id="GO:0004185">
    <property type="term" value="F:serine-type carboxypeptidase activity"/>
    <property type="evidence" value="ECO:0007669"/>
    <property type="project" value="InterPro"/>
</dbReference>
<comment type="caution">
    <text evidence="8">The sequence shown here is derived from an EMBL/GenBank/DDBJ whole genome shotgun (WGS) entry which is preliminary data.</text>
</comment>
<feature type="region of interest" description="Disordered" evidence="7">
    <location>
        <begin position="320"/>
        <end position="347"/>
    </location>
</feature>
<dbReference type="STRING" id="329884.A0A4V5NKG1"/>
<evidence type="ECO:0000256" key="4">
    <source>
        <dbReference type="ARBA" id="ARBA00022801"/>
    </source>
</evidence>
<dbReference type="SUPFAM" id="SSF53474">
    <property type="entry name" value="alpha/beta-Hydrolases"/>
    <property type="match status" value="1"/>
</dbReference>
<feature type="compositionally biased region" description="Basic and acidic residues" evidence="7">
    <location>
        <begin position="332"/>
        <end position="344"/>
    </location>
</feature>
<protein>
    <submittedName>
        <fullName evidence="8">Uncharacterized protein</fullName>
    </submittedName>
</protein>
<keyword evidence="3" id="KW-0645">Protease</keyword>
<proteinExistence type="inferred from homology"/>